<dbReference type="InterPro" id="IPR017853">
    <property type="entry name" value="GH"/>
</dbReference>
<protein>
    <submittedName>
        <fullName evidence="4">Alpha-amylase Amy13B</fullName>
    </submittedName>
</protein>
<feature type="chain" id="PRO_5039614700" evidence="2">
    <location>
        <begin position="41"/>
        <end position="647"/>
    </location>
</feature>
<keyword evidence="2" id="KW-0732">Signal</keyword>
<dbReference type="Pfam" id="PF00128">
    <property type="entry name" value="Alpha-amylase"/>
    <property type="match status" value="1"/>
</dbReference>
<comment type="similarity">
    <text evidence="1">Belongs to the glycosyl hydrolase 13 family.</text>
</comment>
<dbReference type="RefSeq" id="WP_013280176.1">
    <property type="nucleotide sequence ID" value="NC_014387.1"/>
</dbReference>
<dbReference type="GO" id="GO:0004556">
    <property type="term" value="F:alpha-amylase activity"/>
    <property type="evidence" value="ECO:0007669"/>
    <property type="project" value="TreeGrafter"/>
</dbReference>
<dbReference type="PANTHER" id="PTHR10357">
    <property type="entry name" value="ALPHA-AMYLASE FAMILY MEMBER"/>
    <property type="match status" value="1"/>
</dbReference>
<keyword evidence="5" id="KW-1185">Reference proteome</keyword>
<dbReference type="SUPFAM" id="SSF51445">
    <property type="entry name" value="(Trans)glycosidases"/>
    <property type="match status" value="1"/>
</dbReference>
<dbReference type="Gene3D" id="3.90.400.10">
    <property type="entry name" value="Oligo-1,6-glucosidase, Domain 2"/>
    <property type="match status" value="1"/>
</dbReference>
<dbReference type="eggNOG" id="COG0366">
    <property type="taxonomic scope" value="Bacteria"/>
</dbReference>
<dbReference type="KEGG" id="bpb:bpr_I0777"/>
<dbReference type="InterPro" id="IPR045857">
    <property type="entry name" value="O16G_dom_2"/>
</dbReference>
<dbReference type="STRING" id="515622.bpr_I0777"/>
<evidence type="ECO:0000256" key="2">
    <source>
        <dbReference type="SAM" id="SignalP"/>
    </source>
</evidence>
<sequence length="647" mass="71392">MMRKKIFSRFGSLNKSGRKANTRIVSLGMAALLLTMTACGQNAAGDLSGNADSVSDTSLSSDAGVSASSDLRSDVDADAGIGGITGADAFNLDDVADKELNILDDKYRTTYEIFVYSFYDSDGDGIGDLRGVIDKLDYVNDGDDSTSTDLGCNEIWLMPISPSPTYHKYDITDYKEIDPEYGTLEDFDELVSACHKRKVSLIIDLVLNHTSNEHPWFKEAANYLREHPELTEIGKTPELMDACPYLYYYNFSNEPQTGYEKLAGTNWYYEARFWSGMPDLNLDNDMVKEEIADITQFWIDRGVDGFRLDAVTSYYTDNDTSNIEFMTWLNDTIKSQKEDAYIVGEAWTALSRYSKYYASGVDSFFAFEFSGTEGVIASVARSKRSPLSYAKAISDAEKELSSVNESYIDAPFFTNHDMARAAGYFVGRSSEKMVKLAGALNLLMGGNAFVYYGEELGMKGSGKDENKRAPMQWESADATGMCQGPKDMEKFDMTYPSLMEQASDPYSIYNYYKKAIRLRNTYPVIARGKTQPVEALSDDDIGAFVRYGNTGLSSDSNDYIAFDENGDNIGVDGVISPVLGAKDPLYKEAALLIIINNADEAKTVDLGKWSGTGSSPKLSYQLNVGEEVSTLDGTSLSIPSYGIAVIK</sequence>
<dbReference type="CDD" id="cd11316">
    <property type="entry name" value="AmyAc_bac2_AmyA"/>
    <property type="match status" value="1"/>
</dbReference>
<feature type="domain" description="Glycosyl hydrolase family 13 catalytic" evidence="3">
    <location>
        <begin position="112"/>
        <end position="519"/>
    </location>
</feature>
<evidence type="ECO:0000259" key="3">
    <source>
        <dbReference type="SMART" id="SM00642"/>
    </source>
</evidence>
<dbReference type="SMART" id="SM00642">
    <property type="entry name" value="Aamy"/>
    <property type="match status" value="1"/>
</dbReference>
<accession>E0S145</accession>
<evidence type="ECO:0000313" key="4">
    <source>
        <dbReference type="EMBL" id="ADL33520.1"/>
    </source>
</evidence>
<dbReference type="EMBL" id="CP001810">
    <property type="protein sequence ID" value="ADL33520.1"/>
    <property type="molecule type" value="Genomic_DNA"/>
</dbReference>
<dbReference type="Proteomes" id="UP000001299">
    <property type="component" value="Chromosome 1"/>
</dbReference>
<reference evidence="4 5" key="1">
    <citation type="journal article" date="2010" name="PLoS ONE">
        <title>The glycobiome of the rumen bacterium Butyrivibrio proteoclasticus B316(T) highlights adaptation to a polysaccharide-rich environment.</title>
        <authorList>
            <person name="Kelly W.J."/>
            <person name="Leahy S.C."/>
            <person name="Altermann E."/>
            <person name="Yeoman C.J."/>
            <person name="Dunne J.C."/>
            <person name="Kong Z."/>
            <person name="Pacheco D.M."/>
            <person name="Li D."/>
            <person name="Noel S.J."/>
            <person name="Moon C.D."/>
            <person name="Cookson A.L."/>
            <person name="Attwood G.T."/>
        </authorList>
    </citation>
    <scope>NUCLEOTIDE SEQUENCE [LARGE SCALE GENOMIC DNA]</scope>
    <source>
        <strain evidence="5">ATCC 51982 / DSM 14932 / B316</strain>
    </source>
</reference>
<proteinExistence type="inferred from homology"/>
<gene>
    <name evidence="4" type="primary">amy13B</name>
    <name evidence="4" type="ordered locus">bpr_I0777</name>
</gene>
<feature type="signal peptide" evidence="2">
    <location>
        <begin position="1"/>
        <end position="40"/>
    </location>
</feature>
<dbReference type="AlphaFoldDB" id="E0S145"/>
<dbReference type="InterPro" id="IPR006047">
    <property type="entry name" value="GH13_cat_dom"/>
</dbReference>
<organism evidence="4 5">
    <name type="scientific">Butyrivibrio proteoclasticus (strain ATCC 51982 / DSM 14932 / B316)</name>
    <name type="common">Clostridium proteoclasticum</name>
    <dbReference type="NCBI Taxonomy" id="515622"/>
    <lineage>
        <taxon>Bacteria</taxon>
        <taxon>Bacillati</taxon>
        <taxon>Bacillota</taxon>
        <taxon>Clostridia</taxon>
        <taxon>Lachnospirales</taxon>
        <taxon>Lachnospiraceae</taxon>
        <taxon>Butyrivibrio</taxon>
    </lineage>
</organism>
<name>E0S145_BUTPB</name>
<dbReference type="PANTHER" id="PTHR10357:SF179">
    <property type="entry name" value="NEUTRAL AND BASIC AMINO ACID TRANSPORT PROTEIN RBAT"/>
    <property type="match status" value="1"/>
</dbReference>
<dbReference type="CAZy" id="GH13">
    <property type="family name" value="Glycoside Hydrolase Family 13"/>
</dbReference>
<dbReference type="Gene3D" id="3.20.20.80">
    <property type="entry name" value="Glycosidases"/>
    <property type="match status" value="1"/>
</dbReference>
<evidence type="ECO:0000313" key="5">
    <source>
        <dbReference type="Proteomes" id="UP000001299"/>
    </source>
</evidence>
<dbReference type="GO" id="GO:0009313">
    <property type="term" value="P:oligosaccharide catabolic process"/>
    <property type="evidence" value="ECO:0007669"/>
    <property type="project" value="TreeGrafter"/>
</dbReference>
<dbReference type="HOGENOM" id="CLU_006462_2_4_9"/>
<evidence type="ECO:0000256" key="1">
    <source>
        <dbReference type="ARBA" id="ARBA00008061"/>
    </source>
</evidence>